<feature type="compositionally biased region" description="Polar residues" evidence="1">
    <location>
        <begin position="437"/>
        <end position="460"/>
    </location>
</feature>
<accession>A0A914Z9V7</accession>
<evidence type="ECO:0000256" key="1">
    <source>
        <dbReference type="SAM" id="MobiDB-lite"/>
    </source>
</evidence>
<feature type="compositionally biased region" description="Polar residues" evidence="1">
    <location>
        <begin position="111"/>
        <end position="132"/>
    </location>
</feature>
<feature type="region of interest" description="Disordered" evidence="1">
    <location>
        <begin position="426"/>
        <end position="460"/>
    </location>
</feature>
<organism evidence="2 3">
    <name type="scientific">Panagrolaimus superbus</name>
    <dbReference type="NCBI Taxonomy" id="310955"/>
    <lineage>
        <taxon>Eukaryota</taxon>
        <taxon>Metazoa</taxon>
        <taxon>Ecdysozoa</taxon>
        <taxon>Nematoda</taxon>
        <taxon>Chromadorea</taxon>
        <taxon>Rhabditida</taxon>
        <taxon>Tylenchina</taxon>
        <taxon>Panagrolaimomorpha</taxon>
        <taxon>Panagrolaimoidea</taxon>
        <taxon>Panagrolaimidae</taxon>
        <taxon>Panagrolaimus</taxon>
    </lineage>
</organism>
<evidence type="ECO:0000313" key="3">
    <source>
        <dbReference type="WBParaSite" id="PSU_v2.g8707.t1"/>
    </source>
</evidence>
<feature type="region of interest" description="Disordered" evidence="1">
    <location>
        <begin position="111"/>
        <end position="133"/>
    </location>
</feature>
<dbReference type="SUPFAM" id="SSF63748">
    <property type="entry name" value="Tudor/PWWP/MBT"/>
    <property type="match status" value="1"/>
</dbReference>
<name>A0A914Z9V7_9BILA</name>
<reference evidence="3" key="1">
    <citation type="submission" date="2022-11" db="UniProtKB">
        <authorList>
            <consortium name="WormBaseParasite"/>
        </authorList>
    </citation>
    <scope>IDENTIFICATION</scope>
</reference>
<dbReference type="AlphaFoldDB" id="A0A914Z9V7"/>
<evidence type="ECO:0000313" key="2">
    <source>
        <dbReference type="Proteomes" id="UP000887577"/>
    </source>
</evidence>
<proteinExistence type="predicted"/>
<dbReference type="Proteomes" id="UP000887577">
    <property type="component" value="Unplaced"/>
</dbReference>
<keyword evidence="2" id="KW-1185">Reference proteome</keyword>
<sequence length="476" mass="53618">MARKTASTTNAITTYVSCTLKTGDIIWVPYRKSPKWPAVVKNVYPKKVTYFFLPEPQKGKPATFKTTPKSACLFKDSDMLPPNANKDLQEAYKAAIGIIRGEVQLRCISHNTNKQNSDPDPVSPSTSNTSSLVDVPVKKPRRSIITEGQDLSPFTVILLDTAEIPNWPVLFLEKSDELEVLVRRFPLTENPEGQRYPLNWCHNVTYGGIEELIASNDCKGCPNYVRALVAAQEFMENPQNYVTLPDGFTFPQKPRPLVVETKRTIKREKQEPKNEIKPDIEMDEEKDAKNVSKFNQNGLALANLSLSSSKNDIFKAMLSYEAREHVEKMFAGQYECKRNTEYQRAEDARDATFSFFCGDLLNFAELEMVIAEIHNWIALSPKLPKMSLLGEMHYVSKVVLPELCIFALARINQISPKDAESLFVKSSKEKSSSLSSTAYQGRRSSQTIETSQHPSVSKAGNSFEQLLRAVSIERSK</sequence>
<dbReference type="WBParaSite" id="PSU_v2.g8707.t1">
    <property type="protein sequence ID" value="PSU_v2.g8707.t1"/>
    <property type="gene ID" value="PSU_v2.g8707"/>
</dbReference>
<protein>
    <submittedName>
        <fullName evidence="3">PWWP domain-containing protein</fullName>
    </submittedName>
</protein>